<keyword evidence="3" id="KW-1185">Reference proteome</keyword>
<dbReference type="EMBL" id="BSOB01000004">
    <property type="protein sequence ID" value="GLQ91260.1"/>
    <property type="molecule type" value="Genomic_DNA"/>
</dbReference>
<reference evidence="3" key="1">
    <citation type="journal article" date="2019" name="Int. J. Syst. Evol. Microbiol.">
        <title>The Global Catalogue of Microorganisms (GCM) 10K type strain sequencing project: providing services to taxonomists for standard genome sequencing and annotation.</title>
        <authorList>
            <consortium name="The Broad Institute Genomics Platform"/>
            <consortium name="The Broad Institute Genome Sequencing Center for Infectious Disease"/>
            <person name="Wu L."/>
            <person name="Ma J."/>
        </authorList>
    </citation>
    <scope>NUCLEOTIDE SEQUENCE [LARGE SCALE GENOMIC DNA]</scope>
    <source>
        <strain evidence="3">NBRC 111980</strain>
    </source>
</reference>
<accession>A0ABQ5XL93</accession>
<protein>
    <recommendedName>
        <fullName evidence="4">DUF4410 domain-containing protein</fullName>
    </recommendedName>
</protein>
<evidence type="ECO:0000256" key="1">
    <source>
        <dbReference type="SAM" id="SignalP"/>
    </source>
</evidence>
<feature type="signal peptide" evidence="1">
    <location>
        <begin position="1"/>
        <end position="20"/>
    </location>
</feature>
<evidence type="ECO:0000313" key="3">
    <source>
        <dbReference type="Proteomes" id="UP001156670"/>
    </source>
</evidence>
<evidence type="ECO:0000313" key="2">
    <source>
        <dbReference type="EMBL" id="GLQ91260.1"/>
    </source>
</evidence>
<name>A0ABQ5XL93_9GAMM</name>
<dbReference type="RefSeq" id="WP_284319037.1">
    <property type="nucleotide sequence ID" value="NZ_BSOB01000004.1"/>
</dbReference>
<organism evidence="2 3">
    <name type="scientific">Dyella acidisoli</name>
    <dbReference type="NCBI Taxonomy" id="1867834"/>
    <lineage>
        <taxon>Bacteria</taxon>
        <taxon>Pseudomonadati</taxon>
        <taxon>Pseudomonadota</taxon>
        <taxon>Gammaproteobacteria</taxon>
        <taxon>Lysobacterales</taxon>
        <taxon>Rhodanobacteraceae</taxon>
        <taxon>Dyella</taxon>
    </lineage>
</organism>
<comment type="caution">
    <text evidence="2">The sequence shown here is derived from an EMBL/GenBank/DDBJ whole genome shotgun (WGS) entry which is preliminary data.</text>
</comment>
<sequence length="168" mass="18055">MKKLLFLAVIFPLFCHSAFAADSVTIQQAIPLNEDAEISGSVKTECHLGENLSQYVVENAQKRGMAVTRMADLSSSTPGRVITMEITSAVSDGNAFIGHHKSMSVKGSLYQDGKLVGNFKARRVSMGGAFGQFKGNCGVLDRVNKELGEDIAEWMVTPGMNGLLGDLK</sequence>
<feature type="chain" id="PRO_5045749331" description="DUF4410 domain-containing protein" evidence="1">
    <location>
        <begin position="21"/>
        <end position="168"/>
    </location>
</feature>
<evidence type="ECO:0008006" key="4">
    <source>
        <dbReference type="Google" id="ProtNLM"/>
    </source>
</evidence>
<proteinExistence type="predicted"/>
<dbReference type="Proteomes" id="UP001156670">
    <property type="component" value="Unassembled WGS sequence"/>
</dbReference>
<gene>
    <name evidence="2" type="ORF">GCM10007901_02100</name>
</gene>
<keyword evidence="1" id="KW-0732">Signal</keyword>